<dbReference type="EMBL" id="CP126084">
    <property type="protein sequence ID" value="WHX47230.1"/>
    <property type="molecule type" value="Genomic_DNA"/>
</dbReference>
<dbReference type="RefSeq" id="WP_283924823.1">
    <property type="nucleotide sequence ID" value="NZ_CP126084.1"/>
</dbReference>
<evidence type="ECO:0000313" key="1">
    <source>
        <dbReference type="EMBL" id="WHX47230.1"/>
    </source>
</evidence>
<protein>
    <submittedName>
        <fullName evidence="1">Uncharacterized protein</fullName>
    </submittedName>
</protein>
<dbReference type="KEGG" id="pwn:QNH46_13735"/>
<organism evidence="1 2">
    <name type="scientific">Paenibacillus woosongensis</name>
    <dbReference type="NCBI Taxonomy" id="307580"/>
    <lineage>
        <taxon>Bacteria</taxon>
        <taxon>Bacillati</taxon>
        <taxon>Bacillota</taxon>
        <taxon>Bacilli</taxon>
        <taxon>Bacillales</taxon>
        <taxon>Paenibacillaceae</taxon>
        <taxon>Paenibacillus</taxon>
    </lineage>
</organism>
<dbReference type="AlphaFoldDB" id="A0AA95KUB7"/>
<proteinExistence type="predicted"/>
<gene>
    <name evidence="1" type="ORF">QNH46_13735</name>
</gene>
<reference evidence="1" key="1">
    <citation type="submission" date="2023-05" db="EMBL/GenBank/DDBJ databases">
        <title>Comparative genomics of Bacillaceae isolates and their secondary metabolite potential.</title>
        <authorList>
            <person name="Song L."/>
            <person name="Nielsen L.J."/>
            <person name="Mohite O."/>
            <person name="Xu X."/>
            <person name="Weber T."/>
            <person name="Kovacs A.T."/>
        </authorList>
    </citation>
    <scope>NUCLEOTIDE SEQUENCE</scope>
    <source>
        <strain evidence="1">B2_4</strain>
    </source>
</reference>
<sequence length="83" mass="9383">MNILFYSSNSEVIKKTVAEGLAIRLLSGYSLNDDPYVESGRIIPVHLSDNQVVSDLYFGCLVSEQNPRYAVIQRLLDDYTLLK</sequence>
<dbReference type="Proteomes" id="UP001177943">
    <property type="component" value="Chromosome"/>
</dbReference>
<evidence type="ECO:0000313" key="2">
    <source>
        <dbReference type="Proteomes" id="UP001177943"/>
    </source>
</evidence>
<name>A0AA95KUB7_9BACL</name>
<accession>A0AA95KUB7</accession>